<dbReference type="OrthoDB" id="204377at2759"/>
<reference evidence="1 2" key="1">
    <citation type="submission" date="2015-01" db="EMBL/GenBank/DDBJ databases">
        <title>The Genome Sequence of Exophiala xenobiotica CBS118157.</title>
        <authorList>
            <consortium name="The Broad Institute Genomics Platform"/>
            <person name="Cuomo C."/>
            <person name="de Hoog S."/>
            <person name="Gorbushina A."/>
            <person name="Stielow B."/>
            <person name="Teixiera M."/>
            <person name="Abouelleil A."/>
            <person name="Chapman S.B."/>
            <person name="Priest M."/>
            <person name="Young S.K."/>
            <person name="Wortman J."/>
            <person name="Nusbaum C."/>
            <person name="Birren B."/>
        </authorList>
    </citation>
    <scope>NUCLEOTIDE SEQUENCE [LARGE SCALE GENOMIC DNA]</scope>
    <source>
        <strain evidence="1 2">CBS 118157</strain>
    </source>
</reference>
<dbReference type="InterPro" id="IPR036291">
    <property type="entry name" value="NAD(P)-bd_dom_sf"/>
</dbReference>
<dbReference type="STRING" id="348802.A0A0D2EA23"/>
<dbReference type="Gene3D" id="3.40.50.10860">
    <property type="entry name" value="Leucine Dehydrogenase, chain A, domain 1"/>
    <property type="match status" value="2"/>
</dbReference>
<dbReference type="EMBL" id="KN847322">
    <property type="protein sequence ID" value="KIW51475.1"/>
    <property type="molecule type" value="Genomic_DNA"/>
</dbReference>
<dbReference type="GO" id="GO:0004764">
    <property type="term" value="F:shikimate 3-dehydrogenase (NADP+) activity"/>
    <property type="evidence" value="ECO:0007669"/>
    <property type="project" value="InterPro"/>
</dbReference>
<dbReference type="Proteomes" id="UP000054342">
    <property type="component" value="Unassembled WGS sequence"/>
</dbReference>
<evidence type="ECO:0000313" key="2">
    <source>
        <dbReference type="Proteomes" id="UP000054342"/>
    </source>
</evidence>
<dbReference type="InterPro" id="IPR046346">
    <property type="entry name" value="Aminoacid_DH-like_N_sf"/>
</dbReference>
<proteinExistence type="predicted"/>
<dbReference type="HOGENOM" id="CLU_044063_1_1_1"/>
<keyword evidence="2" id="KW-1185">Reference proteome</keyword>
<dbReference type="AlphaFoldDB" id="A0A0D2EA23"/>
<name>A0A0D2EA23_9EURO</name>
<dbReference type="CDD" id="cd01065">
    <property type="entry name" value="NAD_bind_Shikimate_DH"/>
    <property type="match status" value="1"/>
</dbReference>
<organism evidence="1 2">
    <name type="scientific">Exophiala xenobiotica</name>
    <dbReference type="NCBI Taxonomy" id="348802"/>
    <lineage>
        <taxon>Eukaryota</taxon>
        <taxon>Fungi</taxon>
        <taxon>Dikarya</taxon>
        <taxon>Ascomycota</taxon>
        <taxon>Pezizomycotina</taxon>
        <taxon>Eurotiomycetes</taxon>
        <taxon>Chaetothyriomycetidae</taxon>
        <taxon>Chaetothyriales</taxon>
        <taxon>Herpotrichiellaceae</taxon>
        <taxon>Exophiala</taxon>
    </lineage>
</organism>
<dbReference type="GO" id="GO:0009423">
    <property type="term" value="P:chorismate biosynthetic process"/>
    <property type="evidence" value="ECO:0007669"/>
    <property type="project" value="TreeGrafter"/>
</dbReference>
<dbReference type="SUPFAM" id="SSF53223">
    <property type="entry name" value="Aminoacid dehydrogenase-like, N-terminal domain"/>
    <property type="match status" value="1"/>
</dbReference>
<dbReference type="SUPFAM" id="SSF51735">
    <property type="entry name" value="NAD(P)-binding Rossmann-fold domains"/>
    <property type="match status" value="1"/>
</dbReference>
<dbReference type="InterPro" id="IPR022893">
    <property type="entry name" value="Shikimate_DH_fam"/>
</dbReference>
<dbReference type="RefSeq" id="XP_013312059.1">
    <property type="nucleotide sequence ID" value="XM_013456605.1"/>
</dbReference>
<evidence type="ECO:0000313" key="1">
    <source>
        <dbReference type="EMBL" id="KIW51475.1"/>
    </source>
</evidence>
<dbReference type="GeneID" id="25332098"/>
<dbReference type="PANTHER" id="PTHR21089:SF1">
    <property type="entry name" value="BIFUNCTIONAL 3-DEHYDROQUINATE DEHYDRATASE_SHIKIMATE DEHYDROGENASE, CHLOROPLASTIC"/>
    <property type="match status" value="1"/>
</dbReference>
<dbReference type="GO" id="GO:0019632">
    <property type="term" value="P:shikimate metabolic process"/>
    <property type="evidence" value="ECO:0007669"/>
    <property type="project" value="TreeGrafter"/>
</dbReference>
<sequence length="331" mass="36954">MPRKTNRSVNPSQPKALFDEQQEATFSLLALQAWSPATAMAPQQRNRLYIAGGPGGNSIGPAVHEYIAKSLGLDWTCEFLRMSSIDDVMRLYRAADFAGGLCDELVKILGACNTVYLTADQQLCGSNTDWVGIYDAILARKPDNHPGKIGLVYGAGGASRAAIYALSAKLRCRTIYLVNRDDHEVAEVLRDVHEHGDVYKPQIVHVRKLSEAKELEPPHYIVSTVPDFEAVTAEETQARNILTEFLQRPSPSKGLLLDMCYHPPMTRNLKLAKDSGWSIVQGFTVVACQFRVQWELWTGKAIQTDEVFRLTEKLIRDRDEALPLVRSNGYH</sequence>
<accession>A0A0D2EA23</accession>
<dbReference type="PANTHER" id="PTHR21089">
    <property type="entry name" value="SHIKIMATE DEHYDROGENASE"/>
    <property type="match status" value="1"/>
</dbReference>
<evidence type="ECO:0008006" key="3">
    <source>
        <dbReference type="Google" id="ProtNLM"/>
    </source>
</evidence>
<protein>
    <recommendedName>
        <fullName evidence="3">Shikimate dehydrogenase substrate binding N-terminal domain-containing protein</fullName>
    </recommendedName>
</protein>
<gene>
    <name evidence="1" type="ORF">PV05_10190</name>
</gene>
<dbReference type="Gene3D" id="3.40.50.720">
    <property type="entry name" value="NAD(P)-binding Rossmann-like Domain"/>
    <property type="match status" value="1"/>
</dbReference>